<evidence type="ECO:0000256" key="2">
    <source>
        <dbReference type="ARBA" id="ARBA00022450"/>
    </source>
</evidence>
<dbReference type="InterPro" id="IPR010071">
    <property type="entry name" value="AA_adenyl_dom"/>
</dbReference>
<feature type="compositionally biased region" description="Low complexity" evidence="6">
    <location>
        <begin position="1956"/>
        <end position="1968"/>
    </location>
</feature>
<keyword evidence="4" id="KW-0677">Repeat</keyword>
<evidence type="ECO:0000313" key="8">
    <source>
        <dbReference type="EMBL" id="GEE03137.1"/>
    </source>
</evidence>
<feature type="region of interest" description="Disordered" evidence="6">
    <location>
        <begin position="1949"/>
        <end position="1968"/>
    </location>
</feature>
<dbReference type="Gene3D" id="3.40.50.12780">
    <property type="entry name" value="N-terminal domain of ligase-like"/>
    <property type="match status" value="2"/>
</dbReference>
<dbReference type="PANTHER" id="PTHR45527:SF1">
    <property type="entry name" value="FATTY ACID SYNTHASE"/>
    <property type="match status" value="1"/>
</dbReference>
<dbReference type="SMART" id="SM00823">
    <property type="entry name" value="PKS_PP"/>
    <property type="match status" value="2"/>
</dbReference>
<dbReference type="NCBIfam" id="TIGR01733">
    <property type="entry name" value="AA-adenyl-dom"/>
    <property type="match status" value="1"/>
</dbReference>
<dbReference type="InterPro" id="IPR001242">
    <property type="entry name" value="Condensation_dom"/>
</dbReference>
<dbReference type="Pfam" id="PF13193">
    <property type="entry name" value="AMP-binding_C"/>
    <property type="match status" value="2"/>
</dbReference>
<dbReference type="CDD" id="cd05930">
    <property type="entry name" value="A_NRPS"/>
    <property type="match status" value="1"/>
</dbReference>
<dbReference type="InterPro" id="IPR036736">
    <property type="entry name" value="ACP-like_sf"/>
</dbReference>
<dbReference type="SUPFAM" id="SSF47336">
    <property type="entry name" value="ACP-like"/>
    <property type="match status" value="2"/>
</dbReference>
<comment type="cofactor">
    <cofactor evidence="1">
        <name>pantetheine 4'-phosphate</name>
        <dbReference type="ChEBI" id="CHEBI:47942"/>
    </cofactor>
</comment>
<name>A0A7I9VCV5_9ACTN</name>
<dbReference type="Proteomes" id="UP000444960">
    <property type="component" value="Unassembled WGS sequence"/>
</dbReference>
<dbReference type="GO" id="GO:0031177">
    <property type="term" value="F:phosphopantetheine binding"/>
    <property type="evidence" value="ECO:0007669"/>
    <property type="project" value="InterPro"/>
</dbReference>
<evidence type="ECO:0000256" key="1">
    <source>
        <dbReference type="ARBA" id="ARBA00001957"/>
    </source>
</evidence>
<dbReference type="SUPFAM" id="SSF52777">
    <property type="entry name" value="CoA-dependent acyltransferases"/>
    <property type="match status" value="4"/>
</dbReference>
<accession>A0A7I9VCV5</accession>
<dbReference type="InterPro" id="IPR029058">
    <property type="entry name" value="AB_hydrolase_fold"/>
</dbReference>
<dbReference type="Gene3D" id="3.30.300.30">
    <property type="match status" value="2"/>
</dbReference>
<protein>
    <recommendedName>
        <fullName evidence="7">Carrier domain-containing protein</fullName>
    </recommendedName>
</protein>
<evidence type="ECO:0000256" key="5">
    <source>
        <dbReference type="ARBA" id="ARBA00023194"/>
    </source>
</evidence>
<dbReference type="SUPFAM" id="SSF56801">
    <property type="entry name" value="Acetyl-CoA synthetase-like"/>
    <property type="match status" value="2"/>
</dbReference>
<keyword evidence="9" id="KW-1185">Reference proteome</keyword>
<dbReference type="Gene3D" id="3.30.559.30">
    <property type="entry name" value="Nonribosomal peptide synthetase, condensation domain"/>
    <property type="match status" value="2"/>
</dbReference>
<dbReference type="InterPro" id="IPR042099">
    <property type="entry name" value="ANL_N_sf"/>
</dbReference>
<keyword evidence="3" id="KW-0597">Phosphoprotein</keyword>
<feature type="domain" description="Carrier" evidence="7">
    <location>
        <begin position="1968"/>
        <end position="2042"/>
    </location>
</feature>
<dbReference type="GO" id="GO:0003824">
    <property type="term" value="F:catalytic activity"/>
    <property type="evidence" value="ECO:0007669"/>
    <property type="project" value="InterPro"/>
</dbReference>
<dbReference type="NCBIfam" id="TIGR01720">
    <property type="entry name" value="NRPS-para261"/>
    <property type="match status" value="1"/>
</dbReference>
<reference evidence="9" key="1">
    <citation type="submission" date="2019-06" db="EMBL/GenBank/DDBJ databases">
        <title>Gordonia isolated from sludge of a wastewater treatment plant.</title>
        <authorList>
            <person name="Tamura T."/>
            <person name="Aoyama K."/>
            <person name="Kang Y."/>
            <person name="Saito S."/>
            <person name="Akiyama N."/>
            <person name="Yazawa K."/>
            <person name="Gonoi T."/>
            <person name="Mikami Y."/>
        </authorList>
    </citation>
    <scope>NUCLEOTIDE SEQUENCE [LARGE SCALE GENOMIC DNA]</scope>
    <source>
        <strain evidence="9">NBRC 107696</strain>
    </source>
</reference>
<evidence type="ECO:0000313" key="9">
    <source>
        <dbReference type="Proteomes" id="UP000444960"/>
    </source>
</evidence>
<evidence type="ECO:0000256" key="4">
    <source>
        <dbReference type="ARBA" id="ARBA00022737"/>
    </source>
</evidence>
<comment type="caution">
    <text evidence="8">The sequence shown here is derived from an EMBL/GenBank/DDBJ whole genome shotgun (WGS) entry which is preliminary data.</text>
</comment>
<keyword evidence="5" id="KW-0045">Antibiotic biosynthesis</keyword>
<dbReference type="InterPro" id="IPR006162">
    <property type="entry name" value="Ppantetheine_attach_site"/>
</dbReference>
<dbReference type="PROSITE" id="PS50075">
    <property type="entry name" value="CARRIER"/>
    <property type="match status" value="2"/>
</dbReference>
<dbReference type="Gene3D" id="1.10.1200.10">
    <property type="entry name" value="ACP-like"/>
    <property type="match status" value="1"/>
</dbReference>
<organism evidence="8 9">
    <name type="scientific">Gordonia spumicola</name>
    <dbReference type="NCBI Taxonomy" id="589161"/>
    <lineage>
        <taxon>Bacteria</taxon>
        <taxon>Bacillati</taxon>
        <taxon>Actinomycetota</taxon>
        <taxon>Actinomycetes</taxon>
        <taxon>Mycobacteriales</taxon>
        <taxon>Gordoniaceae</taxon>
        <taxon>Gordonia</taxon>
    </lineage>
</organism>
<dbReference type="PROSITE" id="PS00455">
    <property type="entry name" value="AMP_BINDING"/>
    <property type="match status" value="2"/>
</dbReference>
<dbReference type="FunFam" id="3.30.300.30:FF:000015">
    <property type="entry name" value="Nonribosomal peptide synthase SidD"/>
    <property type="match status" value="1"/>
</dbReference>
<dbReference type="InterPro" id="IPR023213">
    <property type="entry name" value="CAT-like_dom_sf"/>
</dbReference>
<dbReference type="GO" id="GO:0008610">
    <property type="term" value="P:lipid biosynthetic process"/>
    <property type="evidence" value="ECO:0007669"/>
    <property type="project" value="UniProtKB-ARBA"/>
</dbReference>
<dbReference type="EMBL" id="BJOV01000005">
    <property type="protein sequence ID" value="GEE03137.1"/>
    <property type="molecule type" value="Genomic_DNA"/>
</dbReference>
<dbReference type="GO" id="GO:0043041">
    <property type="term" value="P:amino acid activation for nonribosomal peptide biosynthetic process"/>
    <property type="evidence" value="ECO:0007669"/>
    <property type="project" value="TreeGrafter"/>
</dbReference>
<dbReference type="InterPro" id="IPR020806">
    <property type="entry name" value="PKS_PP-bd"/>
</dbReference>
<dbReference type="GO" id="GO:0017000">
    <property type="term" value="P:antibiotic biosynthetic process"/>
    <property type="evidence" value="ECO:0007669"/>
    <property type="project" value="UniProtKB-KW"/>
</dbReference>
<dbReference type="InterPro" id="IPR000873">
    <property type="entry name" value="AMP-dep_synth/lig_dom"/>
</dbReference>
<gene>
    <name evidence="8" type="ORF">nbrc107696_35830</name>
</gene>
<dbReference type="Gene3D" id="3.30.559.10">
    <property type="entry name" value="Chloramphenicol acetyltransferase-like domain"/>
    <property type="match status" value="2"/>
</dbReference>
<dbReference type="Pfam" id="PF00668">
    <property type="entry name" value="Condensation"/>
    <property type="match status" value="2"/>
</dbReference>
<dbReference type="FunFam" id="3.40.50.12780:FF:000012">
    <property type="entry name" value="Non-ribosomal peptide synthetase"/>
    <property type="match status" value="1"/>
</dbReference>
<feature type="domain" description="Carrier" evidence="7">
    <location>
        <begin position="523"/>
        <end position="597"/>
    </location>
</feature>
<evidence type="ECO:0000256" key="3">
    <source>
        <dbReference type="ARBA" id="ARBA00022553"/>
    </source>
</evidence>
<dbReference type="Pfam" id="PF00501">
    <property type="entry name" value="AMP-binding"/>
    <property type="match status" value="2"/>
</dbReference>
<dbReference type="UniPathway" id="UPA00011"/>
<dbReference type="InterPro" id="IPR045851">
    <property type="entry name" value="AMP-bd_C_sf"/>
</dbReference>
<dbReference type="PROSITE" id="PS00012">
    <property type="entry name" value="PHOSPHOPANTETHEINE"/>
    <property type="match status" value="2"/>
</dbReference>
<dbReference type="GO" id="GO:0005737">
    <property type="term" value="C:cytoplasm"/>
    <property type="evidence" value="ECO:0007669"/>
    <property type="project" value="TreeGrafter"/>
</dbReference>
<proteinExistence type="predicted"/>
<dbReference type="GO" id="GO:0044550">
    <property type="term" value="P:secondary metabolite biosynthetic process"/>
    <property type="evidence" value="ECO:0007669"/>
    <property type="project" value="TreeGrafter"/>
</dbReference>
<dbReference type="InterPro" id="IPR010060">
    <property type="entry name" value="NRPS_synth"/>
</dbReference>
<dbReference type="InterPro" id="IPR020845">
    <property type="entry name" value="AMP-binding_CS"/>
</dbReference>
<dbReference type="InterPro" id="IPR025110">
    <property type="entry name" value="AMP-bd_C"/>
</dbReference>
<sequence length="2370" mass="249254">MAESTIPSLVVRQARRTPDHVAVVDARVRLTYRDLAQRVADLADRLSAAGVGPESVVGVGMPRSAEMVVSVLAITAAGGAFVPVDPTWPVARRERVLADSGAVAVVADADTVEWPVPVLHLDILDEPRDLGDPIDRLAALSLSDPRPGDGLRLAYVIFTSGSTGAPKGAMIRHEAICERLVWQRDEILHFGSGDATLFKAPLSFDISVNEILLPLVSGGRVVVAAAGDERDPDRLLEIIETERVTFVYLVSSMLDVLLEMDRVRARTGPSALGSLRHVWCGGEVLTPGLFARFRAQTDTTLYHGYGPAEATIGVSHVIYRESAERIATSIGRPNPRTSLYVLDERLTPLGVGEAGELYASGFLLGRGYVNAPGLTASRFVADPFDGDGARMYRTGDRARWTADGSLEFLGRVDNQVKLRGRRIELEEIEAAVASADGVRHCAVTVAEIGATQRLVAYVTAASDVPAGWSADDAVRRSCALTLPDYMIPEIVVTLETMPTTANGKVDRRALPVPAPVSHGGDAVPSTPGETLLCRVFADVLGVDSVAADDDFFALGGDSIVAIRVISALRGEGWTVRVRDLLAARTPIDLAPRLTRAEDSAVADVPAWGPTPATPILQWMHDVAAPSGLDAFHQGICLTTPVGLDRATLQSAVDAVVDRHPILSAALASAVELTVPPAGRRVDVAIAEPTDEPADLARDAAARLDHRSGVVLAVTWIDRPGDTGRLVVIAHHAVVDGISLRVIADDLASAVVDPAALTAEPVSWRAWAQSLADAARSGAFDDERDFWREACAAAPGVLGVEPLDARDTVATEAHHTVDLDVDLTRGLVDVLPAAIHGSPNDALVAALAVAVTEHLGSAAVTVEMEGHGRESQAVGDVDLSRTVGWFTTLYPVRIDLSGMERDDPSSLVKGVKEQLRRIPRNGIGYGALRHLSDDPVPAHRAPVLFNYLGRFARTDGNWAMAPGTIPYEGRDPRMPLPRPLEVNAVVADGVDGPRMSVTFSRASRVLTDADVRSIADRWVDVLRRIVGAEVRGHTASDFPTVRLSDADVAALEAGHPGLLDVSAPTPAQLGILFHAADSAHDPYLVQQIIELDGPVDVDAFAEAAHETVRRHAALSARFVQVSDGSTVVVTGDAPAPDVRAVDVADGSDVDAAVRRAAADDRARGFDLARAPLTRYTIVRADASRSRLIQTVHHAIADGWSVPLVLGTLRRAYIGERRTGGDRHRAAIAALHARDRADERAAWGRYLDGVDEATSLAAMFDAATLVDDAARDSGMPGVGVRTHRIDSAAVADYARRHGVTVGSVVHAAWGSTLALLTGRTDVTFGSVVSGRGPGLDACVGLLVNTVPVRFHFAPDRRVVDAVIDHAADALTVVDHPHMPLADVHRSAGVRTLFDTLVVIENLPTQADDDVDAPFRFGAIEVIEAPHYPLTVMVALHDEIVVTVTNRRADLGDGPADRAAALFVDLLSTIVSADDGDLGAALLGVGAAPDTGGSTADHPSTIAARVDAALPTLPEVVFADTVTPGVDVAAHAVRLRDELRAVGVGPEARVAVRCDRGVDLLCTSLAVIAVGATLVPVDPAYPADRIAHMLDASEPVMVLDSGVVPDRPAAAATGNARPENGAYLLFTSGSTGVPKAVLGTQRAVAARLAWQHPVGTARRGARLMKSSLSFVDGLTELLAAALTAERIVIADETQMRDLTALAALIARWDVDEVTTIPSAATALRRSCAEQVSAVRRWTLSAEPLTADAVDLLADADTVVDNFYGSSEVTGDVTAGRATPGAPVTVGRPVPGSAVRVLDRWLRPVEDGVIGELYAAGPQLARGYHGAHAVTASRFVADPFGEPGSRLYRTGDLAARVGGEIVLHGRVDVQFSVRGMRVEAGEVEAALLDRSDVAAAVVHAVGSPARLIGYVVAAPGADVDPREVVARLGGRLPRHAVPDQIVVLDALPTTPSGKVDRAALPDPAAASAPSRAPETAAERALVGIVRDVLGRPDVGPDDDFFALGGDSISSVAVAARAQRAGLAVSTQDVFRLRTAAALAANGLPAATPTPVAPTPVLHQIRTSGIDPADLVYTEVASLGTMTVDDVRAGLVRLAATVDAASMRVTPRNRLIWTAETGGDVAPIPLVVVDRPEGAAALAREHVDIAAGRAVAAVVVTSGGRSDLLLAAHALAMDRASLHAAITAVITSTSLESASVGAVADAVDDASRHHDFGRFAAAGGRAEPTRLEQALADAADAVLGAALLIDVETDLRALPGVADDAAGPFTPTVPFEHAGPADTRHWHPVAQVHDPTVRKAMRRRPAAGLLLTRVYGPPGEPDRLEGAERRYSIAARYRLNDDGTHDVAVVGDDRGVTRELARAWRRVLDATTTDTKDRQ</sequence>
<dbReference type="PANTHER" id="PTHR45527">
    <property type="entry name" value="NONRIBOSOMAL PEPTIDE SYNTHETASE"/>
    <property type="match status" value="1"/>
</dbReference>
<keyword evidence="2" id="KW-0596">Phosphopantetheine</keyword>
<dbReference type="Pfam" id="PF00550">
    <property type="entry name" value="PP-binding"/>
    <property type="match status" value="2"/>
</dbReference>
<dbReference type="InterPro" id="IPR009081">
    <property type="entry name" value="PP-bd_ACP"/>
</dbReference>
<evidence type="ECO:0000256" key="6">
    <source>
        <dbReference type="SAM" id="MobiDB-lite"/>
    </source>
</evidence>
<dbReference type="Gene3D" id="3.40.50.1820">
    <property type="entry name" value="alpha/beta hydrolase"/>
    <property type="match status" value="1"/>
</dbReference>
<evidence type="ECO:0000259" key="7">
    <source>
        <dbReference type="PROSITE" id="PS50075"/>
    </source>
</evidence>